<dbReference type="HAMAP" id="MF_01965">
    <property type="entry name" value="NADHX_dehydratase"/>
    <property type="match status" value="1"/>
</dbReference>
<feature type="binding site" evidence="18">
    <location>
        <position position="164"/>
    </location>
    <ligand>
        <name>(6S)-NADPHX</name>
        <dbReference type="ChEBI" id="CHEBI:64076"/>
    </ligand>
</feature>
<feature type="domain" description="YjeF C-terminal" evidence="20">
    <location>
        <begin position="224"/>
        <end position="493"/>
    </location>
</feature>
<comment type="subunit">
    <text evidence="17">Homotetramer.</text>
</comment>
<dbReference type="PROSITE" id="PS51383">
    <property type="entry name" value="YJEF_C_3"/>
    <property type="match status" value="1"/>
</dbReference>
<dbReference type="Pfam" id="PF03853">
    <property type="entry name" value="YjeF_N"/>
    <property type="match status" value="1"/>
</dbReference>
<keyword evidence="12 17" id="KW-0456">Lyase</keyword>
<dbReference type="Gene3D" id="3.40.1190.20">
    <property type="match status" value="1"/>
</dbReference>
<feature type="binding site" evidence="18">
    <location>
        <begin position="58"/>
        <end position="62"/>
    </location>
    <ligand>
        <name>(6S)-NADPHX</name>
        <dbReference type="ChEBI" id="CHEBI:64076"/>
    </ligand>
</feature>
<evidence type="ECO:0000256" key="10">
    <source>
        <dbReference type="ARBA" id="ARBA00023027"/>
    </source>
</evidence>
<proteinExistence type="inferred from homology"/>
<dbReference type="EC" id="5.1.99.6" evidence="19"/>
<reference evidence="22 23" key="1">
    <citation type="submission" date="2019-08" db="EMBL/GenBank/DDBJ databases">
        <title>In-depth cultivation of the pig gut microbiome towards novel bacterial diversity and tailored functional studies.</title>
        <authorList>
            <person name="Wylensek D."/>
            <person name="Hitch T.C.A."/>
            <person name="Clavel T."/>
        </authorList>
    </citation>
    <scope>NUCLEOTIDE SEQUENCE [LARGE SCALE GENOMIC DNA]</scope>
    <source>
        <strain evidence="22 23">SM-530-WT-4B</strain>
    </source>
</reference>
<keyword evidence="7 17" id="KW-0067">ATP-binding</keyword>
<feature type="binding site" evidence="17">
    <location>
        <position position="324"/>
    </location>
    <ligand>
        <name>(6S)-NADPHX</name>
        <dbReference type="ChEBI" id="CHEBI:64076"/>
    </ligand>
</feature>
<feature type="binding site" evidence="17">
    <location>
        <position position="434"/>
    </location>
    <ligand>
        <name>(6S)-NADPHX</name>
        <dbReference type="ChEBI" id="CHEBI:64076"/>
    </ligand>
</feature>
<dbReference type="EMBL" id="VUNH01000009">
    <property type="protein sequence ID" value="MST56178.1"/>
    <property type="molecule type" value="Genomic_DNA"/>
</dbReference>
<comment type="cofactor">
    <cofactor evidence="18 19">
        <name>K(+)</name>
        <dbReference type="ChEBI" id="CHEBI:29103"/>
    </cofactor>
    <text evidence="18 19">Binds 1 potassium ion per subunit.</text>
</comment>
<sequence length="497" mass="52015">MAVIPWYANEKVRALDARLIESGVSGLELMERVGRGIVDFILKQPLARSALILAGAGSNGGDGFVIARLLMERGWKVTVLLSHAASRSQGDAAVNLTRLGEMPVPVVESRDRDETALTELLNSHDLVVDALLGTGAAGAPRGETARLIAAVNRCRFGRHVLAVDVPSGAEGGEGVEAQWTCTAGGWKLPIATGHGAALAGETVLIPLDENAAPLLGVPDALELEERDVRNFLPRRRIDDHKGRRGGVLIVAGSKRYRGAALLAARGALRAGAGLAVLASVPEVLDVLAASLPEAIAEPLEDAAALERIMAKWRSRCSVLLIGSGLDRDSRARGLCRIGSQWDGPSLWDGDGLYWLGEDDIKPVRCCLTPHEGEAAALLGGRSPVRDRFEAAAALARQYGSVLLKGYRSLVAGLEQTPWIVPRGDRTLSVPGSGDVLSGACAALLAAGVPAEKALALGAWCHGVSGEALGRMQGQDGILAHEVADCLPAVLKELNGAC</sequence>
<evidence type="ECO:0000256" key="17">
    <source>
        <dbReference type="HAMAP-Rule" id="MF_01965"/>
    </source>
</evidence>
<comment type="cofactor">
    <cofactor evidence="17">
        <name>Mg(2+)</name>
        <dbReference type="ChEBI" id="CHEBI:18420"/>
    </cofactor>
</comment>
<evidence type="ECO:0000259" key="21">
    <source>
        <dbReference type="PROSITE" id="PS51385"/>
    </source>
</evidence>
<dbReference type="EC" id="4.2.1.136" evidence="19"/>
<comment type="catalytic activity">
    <reaction evidence="15 17 19">
        <text>(6S)-NADHX + ADP = AMP + phosphate + NADH + H(+)</text>
        <dbReference type="Rhea" id="RHEA:32223"/>
        <dbReference type="ChEBI" id="CHEBI:15378"/>
        <dbReference type="ChEBI" id="CHEBI:43474"/>
        <dbReference type="ChEBI" id="CHEBI:57945"/>
        <dbReference type="ChEBI" id="CHEBI:64074"/>
        <dbReference type="ChEBI" id="CHEBI:456215"/>
        <dbReference type="ChEBI" id="CHEBI:456216"/>
        <dbReference type="EC" id="4.2.1.136"/>
    </reaction>
</comment>
<dbReference type="GO" id="GO:0005524">
    <property type="term" value="F:ATP binding"/>
    <property type="evidence" value="ECO:0007669"/>
    <property type="project" value="UniProtKB-UniRule"/>
</dbReference>
<comment type="similarity">
    <text evidence="17">Belongs to the NnrD/CARKD family.</text>
</comment>
<evidence type="ECO:0000256" key="2">
    <source>
        <dbReference type="ARBA" id="ARBA00000909"/>
    </source>
</evidence>
<dbReference type="GO" id="GO:0052856">
    <property type="term" value="F:NAD(P)HX epimerase activity"/>
    <property type="evidence" value="ECO:0007669"/>
    <property type="project" value="UniProtKB-UniRule"/>
</dbReference>
<dbReference type="InterPro" id="IPR029056">
    <property type="entry name" value="Ribokinase-like"/>
</dbReference>
<dbReference type="SUPFAM" id="SSF53613">
    <property type="entry name" value="Ribokinase-like"/>
    <property type="match status" value="1"/>
</dbReference>
<evidence type="ECO:0000256" key="12">
    <source>
        <dbReference type="ARBA" id="ARBA00023239"/>
    </source>
</evidence>
<keyword evidence="5 18" id="KW-0479">Metal-binding</keyword>
<feature type="binding site" evidence="18">
    <location>
        <position position="59"/>
    </location>
    <ligand>
        <name>K(+)</name>
        <dbReference type="ChEBI" id="CHEBI:29103"/>
    </ligand>
</feature>
<keyword evidence="8 17" id="KW-0521">NADP</keyword>
<comment type="function">
    <text evidence="17">Catalyzes the dehydration of the S-form of NAD(P)HX at the expense of ADP, which is converted to AMP. Together with NAD(P)HX epimerase, which catalyzes the epimerization of the S- and R-forms, the enzyme allows the repair of both epimers of NAD(P)HX, a damaged form of NAD(P)H that is a result of enzymatic or heat-dependent hydration.</text>
</comment>
<organism evidence="22 23">
    <name type="scientific">Pyramidobacter porci</name>
    <dbReference type="NCBI Taxonomy" id="2605789"/>
    <lineage>
        <taxon>Bacteria</taxon>
        <taxon>Thermotogati</taxon>
        <taxon>Synergistota</taxon>
        <taxon>Synergistia</taxon>
        <taxon>Synergistales</taxon>
        <taxon>Dethiosulfovibrionaceae</taxon>
        <taxon>Pyramidobacter</taxon>
    </lineage>
</organism>
<dbReference type="Gene3D" id="3.40.50.10260">
    <property type="entry name" value="YjeF N-terminal domain"/>
    <property type="match status" value="1"/>
</dbReference>
<dbReference type="InterPro" id="IPR004443">
    <property type="entry name" value="YjeF_N_dom"/>
</dbReference>
<evidence type="ECO:0000313" key="22">
    <source>
        <dbReference type="EMBL" id="MST56178.1"/>
    </source>
</evidence>
<dbReference type="InterPro" id="IPR030677">
    <property type="entry name" value="Nnr"/>
</dbReference>
<dbReference type="HAMAP" id="MF_01966">
    <property type="entry name" value="NADHX_epimerase"/>
    <property type="match status" value="1"/>
</dbReference>
<evidence type="ECO:0000313" key="23">
    <source>
        <dbReference type="Proteomes" id="UP000473699"/>
    </source>
</evidence>
<dbReference type="AlphaFoldDB" id="A0A6L5YDN8"/>
<evidence type="ECO:0000256" key="9">
    <source>
        <dbReference type="ARBA" id="ARBA00022958"/>
    </source>
</evidence>
<keyword evidence="6 17" id="KW-0547">Nucleotide-binding</keyword>
<comment type="similarity">
    <text evidence="4 19">In the C-terminal section; belongs to the NnrD/CARKD family.</text>
</comment>
<name>A0A6L5YDN8_9BACT</name>
<comment type="catalytic activity">
    <reaction evidence="1 18 19">
        <text>(6R)-NADHX = (6S)-NADHX</text>
        <dbReference type="Rhea" id="RHEA:32215"/>
        <dbReference type="ChEBI" id="CHEBI:64074"/>
        <dbReference type="ChEBI" id="CHEBI:64075"/>
        <dbReference type="EC" id="5.1.99.6"/>
    </reaction>
</comment>
<dbReference type="GO" id="GO:0052855">
    <property type="term" value="F:ADP-dependent NAD(P)H-hydrate dehydratase activity"/>
    <property type="evidence" value="ECO:0007669"/>
    <property type="project" value="UniProtKB-UniRule"/>
</dbReference>
<protein>
    <recommendedName>
        <fullName evidence="19">Bifunctional NAD(P)H-hydrate repair enzyme</fullName>
    </recommendedName>
    <alternativeName>
        <fullName evidence="19">Nicotinamide nucleotide repair protein</fullName>
    </alternativeName>
    <domain>
        <recommendedName>
            <fullName evidence="19">ADP-dependent (S)-NAD(P)H-hydrate dehydratase</fullName>
            <ecNumber evidence="19">4.2.1.136</ecNumber>
        </recommendedName>
        <alternativeName>
            <fullName evidence="19">ADP-dependent NAD(P)HX dehydratase</fullName>
        </alternativeName>
    </domain>
    <domain>
        <recommendedName>
            <fullName evidence="19">NAD(P)H-hydrate epimerase</fullName>
            <ecNumber evidence="19">5.1.99.6</ecNumber>
        </recommendedName>
    </domain>
</protein>
<keyword evidence="13" id="KW-0511">Multifunctional enzyme</keyword>
<evidence type="ECO:0000256" key="11">
    <source>
        <dbReference type="ARBA" id="ARBA00023235"/>
    </source>
</evidence>
<dbReference type="RefSeq" id="WP_154529257.1">
    <property type="nucleotide sequence ID" value="NZ_VUNH01000009.1"/>
</dbReference>
<dbReference type="Proteomes" id="UP000473699">
    <property type="component" value="Unassembled WGS sequence"/>
</dbReference>
<keyword evidence="10 17" id="KW-0520">NAD</keyword>
<evidence type="ECO:0000256" key="18">
    <source>
        <dbReference type="HAMAP-Rule" id="MF_01966"/>
    </source>
</evidence>
<evidence type="ECO:0000256" key="16">
    <source>
        <dbReference type="ARBA" id="ARBA00049209"/>
    </source>
</evidence>
<comment type="catalytic activity">
    <reaction evidence="2 18 19">
        <text>(6R)-NADPHX = (6S)-NADPHX</text>
        <dbReference type="Rhea" id="RHEA:32227"/>
        <dbReference type="ChEBI" id="CHEBI:64076"/>
        <dbReference type="ChEBI" id="CHEBI:64077"/>
        <dbReference type="EC" id="5.1.99.6"/>
    </reaction>
</comment>
<feature type="domain" description="YjeF N-terminal" evidence="21">
    <location>
        <begin position="12"/>
        <end position="215"/>
    </location>
</feature>
<evidence type="ECO:0000256" key="1">
    <source>
        <dbReference type="ARBA" id="ARBA00000013"/>
    </source>
</evidence>
<dbReference type="GO" id="GO:0046872">
    <property type="term" value="F:metal ion binding"/>
    <property type="evidence" value="ECO:0007669"/>
    <property type="project" value="UniProtKB-UniRule"/>
</dbReference>
<comment type="function">
    <text evidence="18">Catalyzes the epimerization of the S- and R-forms of NAD(P)HX, a damaged form of NAD(P)H that is a result of enzymatic or heat-dependent hydration. This is a prerequisite for the S-specific NAD(P)H-hydrate dehydratase to allow the repair of both epimers of NAD(P)HX.</text>
</comment>
<evidence type="ECO:0000256" key="5">
    <source>
        <dbReference type="ARBA" id="ARBA00022723"/>
    </source>
</evidence>
<evidence type="ECO:0000256" key="8">
    <source>
        <dbReference type="ARBA" id="ARBA00022857"/>
    </source>
</evidence>
<dbReference type="GO" id="GO:0046496">
    <property type="term" value="P:nicotinamide nucleotide metabolic process"/>
    <property type="evidence" value="ECO:0007669"/>
    <property type="project" value="UniProtKB-UniRule"/>
</dbReference>
<dbReference type="CDD" id="cd01171">
    <property type="entry name" value="YXKO-related"/>
    <property type="match status" value="1"/>
</dbReference>
<dbReference type="PROSITE" id="PS51385">
    <property type="entry name" value="YJEF_N"/>
    <property type="match status" value="1"/>
</dbReference>
<evidence type="ECO:0000259" key="20">
    <source>
        <dbReference type="PROSITE" id="PS51383"/>
    </source>
</evidence>
<comment type="similarity">
    <text evidence="18">Belongs to the NnrE/AIBP family.</text>
</comment>
<dbReference type="PANTHER" id="PTHR12592:SF0">
    <property type="entry name" value="ATP-DEPENDENT (S)-NAD(P)H-HYDRATE DEHYDRATASE"/>
    <property type="match status" value="1"/>
</dbReference>
<dbReference type="InterPro" id="IPR000631">
    <property type="entry name" value="CARKD"/>
</dbReference>
<feature type="binding site" evidence="17">
    <location>
        <position position="433"/>
    </location>
    <ligand>
        <name>AMP</name>
        <dbReference type="ChEBI" id="CHEBI:456215"/>
    </ligand>
</feature>
<accession>A0A6L5YDN8</accession>
<comment type="catalytic activity">
    <reaction evidence="16 17 19">
        <text>(6S)-NADPHX + ADP = AMP + phosphate + NADPH + H(+)</text>
        <dbReference type="Rhea" id="RHEA:32235"/>
        <dbReference type="ChEBI" id="CHEBI:15378"/>
        <dbReference type="ChEBI" id="CHEBI:43474"/>
        <dbReference type="ChEBI" id="CHEBI:57783"/>
        <dbReference type="ChEBI" id="CHEBI:64076"/>
        <dbReference type="ChEBI" id="CHEBI:456215"/>
        <dbReference type="ChEBI" id="CHEBI:456216"/>
        <dbReference type="EC" id="4.2.1.136"/>
    </reaction>
</comment>
<dbReference type="GO" id="GO:0110051">
    <property type="term" value="P:metabolite repair"/>
    <property type="evidence" value="ECO:0007669"/>
    <property type="project" value="TreeGrafter"/>
</dbReference>
<keyword evidence="23" id="KW-1185">Reference proteome</keyword>
<dbReference type="PANTHER" id="PTHR12592">
    <property type="entry name" value="ATP-DEPENDENT (S)-NAD(P)H-HYDRATE DEHYDRATASE FAMILY MEMBER"/>
    <property type="match status" value="1"/>
</dbReference>
<feature type="binding site" evidence="17">
    <location>
        <position position="259"/>
    </location>
    <ligand>
        <name>(6S)-NADPHX</name>
        <dbReference type="ChEBI" id="CHEBI:64076"/>
    </ligand>
</feature>
<comment type="caution">
    <text evidence="22">The sequence shown here is derived from an EMBL/GenBank/DDBJ whole genome shotgun (WGS) entry which is preliminary data.</text>
</comment>
<evidence type="ECO:0000256" key="13">
    <source>
        <dbReference type="ARBA" id="ARBA00023268"/>
    </source>
</evidence>
<evidence type="ECO:0000256" key="14">
    <source>
        <dbReference type="ARBA" id="ARBA00025153"/>
    </source>
</evidence>
<evidence type="ECO:0000256" key="15">
    <source>
        <dbReference type="ARBA" id="ARBA00048238"/>
    </source>
</evidence>
<dbReference type="InterPro" id="IPR036652">
    <property type="entry name" value="YjeF_N_dom_sf"/>
</dbReference>
<feature type="binding site" evidence="17">
    <location>
        <position position="370"/>
    </location>
    <ligand>
        <name>(6S)-NADPHX</name>
        <dbReference type="ChEBI" id="CHEBI:64076"/>
    </ligand>
</feature>
<comment type="function">
    <text evidence="14 19">Bifunctional enzyme that catalyzes the epimerization of the S- and R-forms of NAD(P)HX and the dehydration of the S-form of NAD(P)HX at the expense of ADP, which is converted to AMP. This allows the repair of both epimers of NAD(P)HX, a damaged form of NAD(P)H that is a result of enzymatic or heat-dependent hydration.</text>
</comment>
<comment type="caution">
    <text evidence="18">Lacks conserved residue(s) required for the propagation of feature annotation.</text>
</comment>
<evidence type="ECO:0000256" key="7">
    <source>
        <dbReference type="ARBA" id="ARBA00022840"/>
    </source>
</evidence>
<keyword evidence="11 18" id="KW-0413">Isomerase</keyword>
<evidence type="ECO:0000256" key="3">
    <source>
        <dbReference type="ARBA" id="ARBA00006001"/>
    </source>
</evidence>
<evidence type="ECO:0000256" key="4">
    <source>
        <dbReference type="ARBA" id="ARBA00009524"/>
    </source>
</evidence>
<dbReference type="NCBIfam" id="TIGR00196">
    <property type="entry name" value="yjeF_cterm"/>
    <property type="match status" value="1"/>
</dbReference>
<feature type="binding site" evidence="17">
    <location>
        <begin position="404"/>
        <end position="408"/>
    </location>
    <ligand>
        <name>AMP</name>
        <dbReference type="ChEBI" id="CHEBI:456215"/>
    </ligand>
</feature>
<keyword evidence="9 18" id="KW-0630">Potassium</keyword>
<evidence type="ECO:0000256" key="6">
    <source>
        <dbReference type="ARBA" id="ARBA00022741"/>
    </source>
</evidence>
<comment type="similarity">
    <text evidence="3 19">In the N-terminal section; belongs to the NnrE/AIBP family.</text>
</comment>
<dbReference type="NCBIfam" id="TIGR00197">
    <property type="entry name" value="yjeF_nterm"/>
    <property type="match status" value="1"/>
</dbReference>
<feature type="binding site" evidence="18">
    <location>
        <begin position="133"/>
        <end position="139"/>
    </location>
    <ligand>
        <name>(6S)-NADPHX</name>
        <dbReference type="ChEBI" id="CHEBI:64076"/>
    </ligand>
</feature>
<feature type="binding site" evidence="18">
    <location>
        <position position="167"/>
    </location>
    <ligand>
        <name>K(+)</name>
        <dbReference type="ChEBI" id="CHEBI:29103"/>
    </ligand>
</feature>
<dbReference type="PIRSF" id="PIRSF017184">
    <property type="entry name" value="Nnr"/>
    <property type="match status" value="1"/>
</dbReference>
<dbReference type="SUPFAM" id="SSF64153">
    <property type="entry name" value="YjeF N-terminal domain-like"/>
    <property type="match status" value="1"/>
</dbReference>
<gene>
    <name evidence="18" type="primary">nnrE</name>
    <name evidence="17" type="synonym">nnrD</name>
    <name evidence="22" type="ORF">FYJ74_09065</name>
</gene>
<feature type="binding site" evidence="18">
    <location>
        <position position="129"/>
    </location>
    <ligand>
        <name>K(+)</name>
        <dbReference type="ChEBI" id="CHEBI:29103"/>
    </ligand>
</feature>
<dbReference type="Pfam" id="PF01256">
    <property type="entry name" value="Carb_kinase"/>
    <property type="match status" value="1"/>
</dbReference>
<evidence type="ECO:0000256" key="19">
    <source>
        <dbReference type="PIRNR" id="PIRNR017184"/>
    </source>
</evidence>